<evidence type="ECO:0000313" key="3">
    <source>
        <dbReference type="Proteomes" id="UP001148838"/>
    </source>
</evidence>
<keyword evidence="3" id="KW-1185">Reference proteome</keyword>
<accession>A0ABQ8T4G7</accession>
<proteinExistence type="predicted"/>
<evidence type="ECO:0000259" key="1">
    <source>
        <dbReference type="Pfam" id="PF03184"/>
    </source>
</evidence>
<dbReference type="EMBL" id="JAJSOF020000015">
    <property type="protein sequence ID" value="KAJ4441384.1"/>
    <property type="molecule type" value="Genomic_DNA"/>
</dbReference>
<reference evidence="2 3" key="1">
    <citation type="journal article" date="2022" name="Allergy">
        <title>Genome assembly and annotation of Periplaneta americana reveal a comprehensive cockroach allergen profile.</title>
        <authorList>
            <person name="Wang L."/>
            <person name="Xiong Q."/>
            <person name="Saelim N."/>
            <person name="Wang L."/>
            <person name="Nong W."/>
            <person name="Wan A.T."/>
            <person name="Shi M."/>
            <person name="Liu X."/>
            <person name="Cao Q."/>
            <person name="Hui J.H.L."/>
            <person name="Sookrung N."/>
            <person name="Leung T.F."/>
            <person name="Tungtrongchitr A."/>
            <person name="Tsui S.K.W."/>
        </authorList>
    </citation>
    <scope>NUCLEOTIDE SEQUENCE [LARGE SCALE GENOMIC DNA]</scope>
    <source>
        <strain evidence="2">PWHHKU_190912</strain>
    </source>
</reference>
<comment type="caution">
    <text evidence="2">The sequence shown here is derived from an EMBL/GenBank/DDBJ whole genome shotgun (WGS) entry which is preliminary data.</text>
</comment>
<feature type="domain" description="DDE-1" evidence="1">
    <location>
        <begin position="46"/>
        <end position="174"/>
    </location>
</feature>
<dbReference type="PANTHER" id="PTHR19303:SF71">
    <property type="entry name" value="ZINC FINGER PHD-TYPE DOMAIN-CONTAINING PROTEIN"/>
    <property type="match status" value="1"/>
</dbReference>
<dbReference type="PANTHER" id="PTHR19303">
    <property type="entry name" value="TRANSPOSON"/>
    <property type="match status" value="1"/>
</dbReference>
<gene>
    <name evidence="2" type="ORF">ANN_11239</name>
</gene>
<sequence length="236" mass="26316">MYNQRLYNCDETGLTEVQHKVNKVASLKGKRQVGSVSSAERGFLVTAVTCMSSAGYFLPPLLVFPWVNMKAELLDGTPNGSLAVCHKSGWIQNESSVQWFHHFLSNVKPTNVELLELARANGVHIVRLPPHCTHKMQPLDVAFMLRFKTYYAQAIEQWLKQNVGIVMTHYQVGMLLGEAFNKAATVVIATNDFRKAGLYPCNRHIFSEATGVSQSVKALACRSEVGFGREFDPRLG</sequence>
<name>A0ABQ8T4G7_PERAM</name>
<evidence type="ECO:0000313" key="2">
    <source>
        <dbReference type="EMBL" id="KAJ4441384.1"/>
    </source>
</evidence>
<dbReference type="Proteomes" id="UP001148838">
    <property type="component" value="Unassembled WGS sequence"/>
</dbReference>
<dbReference type="Pfam" id="PF03184">
    <property type="entry name" value="DDE_1"/>
    <property type="match status" value="1"/>
</dbReference>
<dbReference type="InterPro" id="IPR050863">
    <property type="entry name" value="CenT-Element_Derived"/>
</dbReference>
<dbReference type="InterPro" id="IPR004875">
    <property type="entry name" value="DDE_SF_endonuclease_dom"/>
</dbReference>
<protein>
    <recommendedName>
        <fullName evidence="1">DDE-1 domain-containing protein</fullName>
    </recommendedName>
</protein>
<organism evidence="2 3">
    <name type="scientific">Periplaneta americana</name>
    <name type="common">American cockroach</name>
    <name type="synonym">Blatta americana</name>
    <dbReference type="NCBI Taxonomy" id="6978"/>
    <lineage>
        <taxon>Eukaryota</taxon>
        <taxon>Metazoa</taxon>
        <taxon>Ecdysozoa</taxon>
        <taxon>Arthropoda</taxon>
        <taxon>Hexapoda</taxon>
        <taxon>Insecta</taxon>
        <taxon>Pterygota</taxon>
        <taxon>Neoptera</taxon>
        <taxon>Polyneoptera</taxon>
        <taxon>Dictyoptera</taxon>
        <taxon>Blattodea</taxon>
        <taxon>Blattoidea</taxon>
        <taxon>Blattidae</taxon>
        <taxon>Blattinae</taxon>
        <taxon>Periplaneta</taxon>
    </lineage>
</organism>